<dbReference type="RefSeq" id="WP_106024439.1">
    <property type="nucleotide sequence ID" value="NZ_PVXN01000046.1"/>
</dbReference>
<dbReference type="EMBL" id="PVXN01000046">
    <property type="protein sequence ID" value="PRR71536.1"/>
    <property type="molecule type" value="Genomic_DNA"/>
</dbReference>
<gene>
    <name evidence="1" type="ORF">CPAL_17430</name>
</gene>
<dbReference type="NCBIfam" id="NF033819">
    <property type="entry name" value="IS66_TnpB"/>
    <property type="match status" value="1"/>
</dbReference>
<dbReference type="Proteomes" id="UP000239614">
    <property type="component" value="Unassembled WGS sequence"/>
</dbReference>
<comment type="caution">
    <text evidence="1">The sequence shown here is derived from an EMBL/GenBank/DDBJ whole genome shotgun (WGS) entry which is preliminary data.</text>
</comment>
<sequence length="116" mass="14063">MLNIDKVETVYLACGYTDLRKSIDGLVMIVQNQFKLNPFEKALFVFCNRQMDKLKILHFDEGFWLYYHRLEANRFKWPATTEEELKVNIEELRWLLKGYEVRTKSKFKPIKQSNYF</sequence>
<protein>
    <submittedName>
        <fullName evidence="1">IS66 Orf2 like protein</fullName>
    </submittedName>
</protein>
<keyword evidence="2" id="KW-1185">Reference proteome</keyword>
<proteinExistence type="predicted"/>
<dbReference type="PANTHER" id="PTHR36455">
    <property type="match status" value="1"/>
</dbReference>
<dbReference type="PANTHER" id="PTHR36455:SF1">
    <property type="entry name" value="BLR8292 PROTEIN"/>
    <property type="match status" value="1"/>
</dbReference>
<dbReference type="OrthoDB" id="4956084at2"/>
<dbReference type="AlphaFoldDB" id="A0A2T0AQJ1"/>
<accession>A0A2T0AQJ1</accession>
<dbReference type="Pfam" id="PF05717">
    <property type="entry name" value="TnpB_IS66"/>
    <property type="match status" value="1"/>
</dbReference>
<evidence type="ECO:0000313" key="2">
    <source>
        <dbReference type="Proteomes" id="UP000239614"/>
    </source>
</evidence>
<reference evidence="1 2" key="1">
    <citation type="submission" date="2018-03" db="EMBL/GenBank/DDBJ databases">
        <title>Genome sequence of Clostridium thermopalmarium DSM 5974.</title>
        <authorList>
            <person name="Poehlein A."/>
            <person name="Daniel R."/>
        </authorList>
    </citation>
    <scope>NUCLEOTIDE SEQUENCE [LARGE SCALE GENOMIC DNA]</scope>
    <source>
        <strain evidence="1 2">DSM 5974</strain>
    </source>
</reference>
<dbReference type="InterPro" id="IPR008878">
    <property type="entry name" value="Transposase_IS66_Orf2"/>
</dbReference>
<name>A0A2T0AQJ1_9CLOT</name>
<evidence type="ECO:0000313" key="1">
    <source>
        <dbReference type="EMBL" id="PRR71536.1"/>
    </source>
</evidence>
<organism evidence="1 2">
    <name type="scientific">Clostridium thermopalmarium DSM 5974</name>
    <dbReference type="NCBI Taxonomy" id="1121340"/>
    <lineage>
        <taxon>Bacteria</taxon>
        <taxon>Bacillati</taxon>
        <taxon>Bacillota</taxon>
        <taxon>Clostridia</taxon>
        <taxon>Eubacteriales</taxon>
        <taxon>Clostridiaceae</taxon>
        <taxon>Clostridium</taxon>
    </lineage>
</organism>